<dbReference type="EMBL" id="CP073100">
    <property type="protein sequence ID" value="QUE51718.1"/>
    <property type="molecule type" value="Genomic_DNA"/>
</dbReference>
<dbReference type="RefSeq" id="WP_211631857.1">
    <property type="nucleotide sequence ID" value="NZ_CP073100.1"/>
</dbReference>
<keyword evidence="1" id="KW-1133">Transmembrane helix</keyword>
<evidence type="ECO:0000313" key="2">
    <source>
        <dbReference type="EMBL" id="QUE51718.1"/>
    </source>
</evidence>
<evidence type="ECO:0000256" key="1">
    <source>
        <dbReference type="SAM" id="Phobius"/>
    </source>
</evidence>
<keyword evidence="1" id="KW-0472">Membrane</keyword>
<dbReference type="Proteomes" id="UP000676169">
    <property type="component" value="Chromosome"/>
</dbReference>
<evidence type="ECO:0000313" key="3">
    <source>
        <dbReference type="Proteomes" id="UP000676169"/>
    </source>
</evidence>
<feature type="transmembrane region" description="Helical" evidence="1">
    <location>
        <begin position="6"/>
        <end position="25"/>
    </location>
</feature>
<organism evidence="2 3">
    <name type="scientific">Luteolibacter ambystomatis</name>
    <dbReference type="NCBI Taxonomy" id="2824561"/>
    <lineage>
        <taxon>Bacteria</taxon>
        <taxon>Pseudomonadati</taxon>
        <taxon>Verrucomicrobiota</taxon>
        <taxon>Verrucomicrobiia</taxon>
        <taxon>Verrucomicrobiales</taxon>
        <taxon>Verrucomicrobiaceae</taxon>
        <taxon>Luteolibacter</taxon>
    </lineage>
</organism>
<keyword evidence="1" id="KW-0812">Transmembrane</keyword>
<protein>
    <submittedName>
        <fullName evidence="2">Uncharacterized protein</fullName>
    </submittedName>
</protein>
<dbReference type="AlphaFoldDB" id="A0A975J0E9"/>
<dbReference type="KEGG" id="lamb:KBB96_02235"/>
<sequence length="172" mass="18323">MPLSYTLASLAAASLWLVITGLIWISVPWKRRILKMTLGVISISGTLAIITGGSVAATLLHDRDKTRQELSNASDYAASEVRRSQPKQQVCIEILDSKRVAVNGTTVTMERLPKQLAAALKVPPSQASAVLSAPSSVTEEALLSVKQSCLDTGISEVAMPTARIATHPSRGF</sequence>
<proteinExistence type="predicted"/>
<accession>A0A975J0E9</accession>
<gene>
    <name evidence="2" type="ORF">KBB96_02235</name>
</gene>
<feature type="transmembrane region" description="Helical" evidence="1">
    <location>
        <begin position="37"/>
        <end position="60"/>
    </location>
</feature>
<reference evidence="2" key="1">
    <citation type="submission" date="2021-04" db="EMBL/GenBank/DDBJ databases">
        <title>Luteolibacter sp. 32A isolated from the skin of an Anderson's salamander (Ambystoma andersonii).</title>
        <authorList>
            <person name="Spergser J."/>
            <person name="Busse H.-J."/>
        </authorList>
    </citation>
    <scope>NUCLEOTIDE SEQUENCE</scope>
    <source>
        <strain evidence="2">32A</strain>
    </source>
</reference>
<keyword evidence="3" id="KW-1185">Reference proteome</keyword>
<name>A0A975J0E9_9BACT</name>